<accession>A0ABN9RYP1</accession>
<sequence length="1574" mass="171571">MMGTLGEAVPPLRGSGAGDGSGSSSELADSSDAGAGADERPGGRRRVAIGRLSLSITSSHVCCEIWERPGEGGRPEGPWGLAVIARPPSTQRSSTAAQAQIDHLTGSLLETLGDSRAAGAGQQVVVFRSRRPWRSLVTQNQIWYMLSEGVHLHALILNQPPARIISNLLVFESRAKASKLCALNGWNAKQLPVLTLFLGLRFRKLQEIRQSLGLLRPDQEMEACQMIMDFIHAGYSCASLLLPFSPSPQPVAMVVPAGGPVREPGPSASQLPADRSFVSRLLEISMQFVTKLIQTRVAQIQECEGACRALTYLQPKHAASEPPQYASMVHELSQLTVHMQALRGLQQQLIRSFGDDKAYDSGIVISCPPQAPAADQLTAGDMKTGMASLDAAVSLATRLQAGGDFAAKDRVSEMAKLRGGDSAESIVRGALISGRVSSALNWFHELALQDGSSAAGASRVFEEFRVTAGRLAYQLVCNQQLDFLFVAIHMLRNVGESVNRFFRALAFHTSKRLVRRRLLRHLHHMGRLTDSEQSLISLVNVLERLYTNPCYTTEFNRMTTGLVTGQYPQRAHSESSPPFCTWPAGGRRMLQVGLQVDGAIGGHVGVDTASEDLAFEQQTSLRELPMSQRMPLELYDMWAGYQTPVMAAMLEMPGEARRAWGHLPCGDIDDLDAQPVLGLSNFLTGSNLDKGQEMESVADFADDKNDDVDVLQGSTAQAAKRTTCRQCRLEVPHDDLEAEELSQNSGIKGATEFYNALGVGEDDVKRHTFGYLHVTLSWMTTWSWDTRARIIMEKTHYWPEMVESLEWLRPPASAGPPDCAWRNCWLDFLVAHQDWRGLASWVRNLPLRLGNRADDHGRSRVDLTHLEERGLPYCTSYTKEVVLQELGRRGLFCRGDVQSFSALLRRLAQCGRLFGDFLPVVTSPAGASDDADGGALLPAEGALPLDRLLPRRVVCPFHRFFIHFCIDRDLPTAMLLYLQKYELATRMGDLKALQLRHAERSWASLLLVGRLGNAHLFAASLQHAATVFAGEECAPTRGGSRQAAWQDAERVYYMPLNSLAAHSPVAFLATLMFAPVASGLDAAGSPQAVPWHVEVGQFHQVVQEYPALHEAFFPAGLPPGGPPPPSGEQGAADPGLATSLVEAVADANCARWASGRPDQRSAQPVDGGGGGGHSWRLKDGVKELGLAAAGANEKLQHTLDDMTTFKEDVSLSTLLGDVAAFDVREGLKPLPIFGKQDSDGAATVGNLSTLVAPGEKFRDELGEGYFLAQGRAMMALHVLLTKCDWRMEQRGELRREALVLPAQDARRLHKVAKSVALHNLLNEGVVSSSVCLLELCSLETEMLRVDVQAAKRIYEHLVLNRRGAGGEDGDVPRSAAASVIELFLSFPDIEDADAPSRAAEAAINSGHLLTALRMLEESTWALDPHPSAPTVSSLQALAYDSPWHLVALFCRVHSLPRSLTLLHELARNNDWVMFLHESDLQQCPGDTVLDIVDGYFTDVPLQSHMRNLAYSIAAQERSLGRGLPDRADRKPADRKPDELSEPRAEEAAQGSHARGADRRAVDAIGLRGLAKGGC</sequence>
<feature type="compositionally biased region" description="Low complexity" evidence="1">
    <location>
        <begin position="22"/>
        <end position="36"/>
    </location>
</feature>
<evidence type="ECO:0008006" key="4">
    <source>
        <dbReference type="Google" id="ProtNLM"/>
    </source>
</evidence>
<gene>
    <name evidence="2" type="ORF">PCOR1329_LOCUS24883</name>
</gene>
<protein>
    <recommendedName>
        <fullName evidence="4">Spatacsin C-terminal domain-containing protein</fullName>
    </recommendedName>
</protein>
<evidence type="ECO:0000313" key="2">
    <source>
        <dbReference type="EMBL" id="CAK0824490.1"/>
    </source>
</evidence>
<dbReference type="PANTHER" id="PTHR13650">
    <property type="entry name" value="SPATACSIN"/>
    <property type="match status" value="1"/>
</dbReference>
<evidence type="ECO:0000313" key="3">
    <source>
        <dbReference type="Proteomes" id="UP001189429"/>
    </source>
</evidence>
<feature type="region of interest" description="Disordered" evidence="1">
    <location>
        <begin position="1113"/>
        <end position="1134"/>
    </location>
</feature>
<organism evidence="2 3">
    <name type="scientific">Prorocentrum cordatum</name>
    <dbReference type="NCBI Taxonomy" id="2364126"/>
    <lineage>
        <taxon>Eukaryota</taxon>
        <taxon>Sar</taxon>
        <taxon>Alveolata</taxon>
        <taxon>Dinophyceae</taxon>
        <taxon>Prorocentrales</taxon>
        <taxon>Prorocentraceae</taxon>
        <taxon>Prorocentrum</taxon>
    </lineage>
</organism>
<feature type="region of interest" description="Disordered" evidence="1">
    <location>
        <begin position="1154"/>
        <end position="1174"/>
    </location>
</feature>
<feature type="region of interest" description="Disordered" evidence="1">
    <location>
        <begin position="1"/>
        <end position="44"/>
    </location>
</feature>
<reference evidence="2" key="1">
    <citation type="submission" date="2023-10" db="EMBL/GenBank/DDBJ databases">
        <authorList>
            <person name="Chen Y."/>
            <person name="Shah S."/>
            <person name="Dougan E. K."/>
            <person name="Thang M."/>
            <person name="Chan C."/>
        </authorList>
    </citation>
    <scope>NUCLEOTIDE SEQUENCE [LARGE SCALE GENOMIC DNA]</scope>
</reference>
<name>A0ABN9RYP1_9DINO</name>
<keyword evidence="3" id="KW-1185">Reference proteome</keyword>
<dbReference type="EMBL" id="CAUYUJ010008626">
    <property type="protein sequence ID" value="CAK0824490.1"/>
    <property type="molecule type" value="Genomic_DNA"/>
</dbReference>
<comment type="caution">
    <text evidence="2">The sequence shown here is derived from an EMBL/GenBank/DDBJ whole genome shotgun (WGS) entry which is preliminary data.</text>
</comment>
<feature type="compositionally biased region" description="Pro residues" evidence="1">
    <location>
        <begin position="1116"/>
        <end position="1126"/>
    </location>
</feature>
<feature type="compositionally biased region" description="Basic and acidic residues" evidence="1">
    <location>
        <begin position="1523"/>
        <end position="1546"/>
    </location>
</feature>
<dbReference type="PANTHER" id="PTHR13650:SF0">
    <property type="entry name" value="SPATACSIN"/>
    <property type="match status" value="1"/>
</dbReference>
<dbReference type="Proteomes" id="UP001189429">
    <property type="component" value="Unassembled WGS sequence"/>
</dbReference>
<feature type="region of interest" description="Disordered" evidence="1">
    <location>
        <begin position="1520"/>
        <end position="1559"/>
    </location>
</feature>
<evidence type="ECO:0000256" key="1">
    <source>
        <dbReference type="SAM" id="MobiDB-lite"/>
    </source>
</evidence>
<proteinExistence type="predicted"/>
<dbReference type="InterPro" id="IPR028103">
    <property type="entry name" value="Spatacsin"/>
</dbReference>